<dbReference type="InterPro" id="IPR018077">
    <property type="entry name" value="Glyco_hydro_fam25_subgr"/>
</dbReference>
<evidence type="ECO:0000256" key="1">
    <source>
        <dbReference type="ARBA" id="ARBA00010646"/>
    </source>
</evidence>
<dbReference type="GO" id="GO:0003796">
    <property type="term" value="F:lysozyme activity"/>
    <property type="evidence" value="ECO:0007669"/>
    <property type="project" value="InterPro"/>
</dbReference>
<evidence type="ECO:0008006" key="5">
    <source>
        <dbReference type="Google" id="ProtNLM"/>
    </source>
</evidence>
<dbReference type="Gene3D" id="3.20.20.80">
    <property type="entry name" value="Glycosidases"/>
    <property type="match status" value="1"/>
</dbReference>
<name>A0A0F9R9Q9_9ZZZZ</name>
<evidence type="ECO:0000313" key="4">
    <source>
        <dbReference type="EMBL" id="KKN53250.1"/>
    </source>
</evidence>
<dbReference type="AlphaFoldDB" id="A0A0F9R9Q9"/>
<dbReference type="PROSITE" id="PS51904">
    <property type="entry name" value="GLYCOSYL_HYDROL_F25_2"/>
    <property type="match status" value="1"/>
</dbReference>
<dbReference type="InterPro" id="IPR017853">
    <property type="entry name" value="GH"/>
</dbReference>
<reference evidence="4" key="1">
    <citation type="journal article" date="2015" name="Nature">
        <title>Complex archaea that bridge the gap between prokaryotes and eukaryotes.</title>
        <authorList>
            <person name="Spang A."/>
            <person name="Saw J.H."/>
            <person name="Jorgensen S.L."/>
            <person name="Zaremba-Niedzwiedzka K."/>
            <person name="Martijn J."/>
            <person name="Lind A.E."/>
            <person name="van Eijk R."/>
            <person name="Schleper C."/>
            <person name="Guy L."/>
            <person name="Ettema T.J."/>
        </authorList>
    </citation>
    <scope>NUCLEOTIDE SEQUENCE</scope>
</reference>
<keyword evidence="3" id="KW-0326">Glycosidase</keyword>
<dbReference type="Pfam" id="PF01183">
    <property type="entry name" value="Glyco_hydro_25"/>
    <property type="match status" value="1"/>
</dbReference>
<dbReference type="EMBL" id="LAZR01000980">
    <property type="protein sequence ID" value="KKN53250.1"/>
    <property type="molecule type" value="Genomic_DNA"/>
</dbReference>
<protein>
    <recommendedName>
        <fullName evidence="5">Lysozyme</fullName>
    </recommendedName>
</protein>
<dbReference type="PANTHER" id="PTHR34135:SF2">
    <property type="entry name" value="LYSOZYME"/>
    <property type="match status" value="1"/>
</dbReference>
<keyword evidence="2" id="KW-0378">Hydrolase</keyword>
<dbReference type="GO" id="GO:0016052">
    <property type="term" value="P:carbohydrate catabolic process"/>
    <property type="evidence" value="ECO:0007669"/>
    <property type="project" value="TreeGrafter"/>
</dbReference>
<accession>A0A0F9R9Q9</accession>
<sequence length="260" mass="28887">MSPFPTLALLCALTLSACGSTTTTLPPGTVTTAEFGDRKPFEWTGRAPKHYAVHGIDVARFQQPLNWATARASGVNFAFIKATEGGDFIDPMFSDHWSGAGQAGVARGAYHFYYFCSSPEKQARWFIANVPKTAGMLPPVLDMEWNPFSPTCTVRPPAEVVRQHAASFLSILKAHYGQQPIVYTTPQFYAHNDMGRLRGVEFWLRSTAAHPADKYPNERWTFWQYTSTGQVPGAAGDIDINVYEGSASSWDTWLARRQVR</sequence>
<dbReference type="SMART" id="SM00641">
    <property type="entry name" value="Glyco_25"/>
    <property type="match status" value="1"/>
</dbReference>
<dbReference type="GO" id="GO:0009253">
    <property type="term" value="P:peptidoglycan catabolic process"/>
    <property type="evidence" value="ECO:0007669"/>
    <property type="project" value="InterPro"/>
</dbReference>
<organism evidence="4">
    <name type="scientific">marine sediment metagenome</name>
    <dbReference type="NCBI Taxonomy" id="412755"/>
    <lineage>
        <taxon>unclassified sequences</taxon>
        <taxon>metagenomes</taxon>
        <taxon>ecological metagenomes</taxon>
    </lineage>
</organism>
<dbReference type="InterPro" id="IPR002053">
    <property type="entry name" value="Glyco_hydro_25"/>
</dbReference>
<dbReference type="GO" id="GO:0016998">
    <property type="term" value="P:cell wall macromolecule catabolic process"/>
    <property type="evidence" value="ECO:0007669"/>
    <property type="project" value="InterPro"/>
</dbReference>
<dbReference type="CDD" id="cd06413">
    <property type="entry name" value="GH25_muramidase_1"/>
    <property type="match status" value="1"/>
</dbReference>
<gene>
    <name evidence="4" type="ORF">LCGC14_0604170</name>
</gene>
<dbReference type="SUPFAM" id="SSF51445">
    <property type="entry name" value="(Trans)glycosidases"/>
    <property type="match status" value="1"/>
</dbReference>
<comment type="similarity">
    <text evidence="1">Belongs to the glycosyl hydrolase 25 family.</text>
</comment>
<comment type="caution">
    <text evidence="4">The sequence shown here is derived from an EMBL/GenBank/DDBJ whole genome shotgun (WGS) entry which is preliminary data.</text>
</comment>
<dbReference type="PANTHER" id="PTHR34135">
    <property type="entry name" value="LYSOZYME"/>
    <property type="match status" value="1"/>
</dbReference>
<evidence type="ECO:0000256" key="3">
    <source>
        <dbReference type="ARBA" id="ARBA00023295"/>
    </source>
</evidence>
<evidence type="ECO:0000256" key="2">
    <source>
        <dbReference type="ARBA" id="ARBA00022801"/>
    </source>
</evidence>
<proteinExistence type="inferred from homology"/>